<name>A0ABT9WVD4_9BACI</name>
<evidence type="ECO:0000313" key="2">
    <source>
        <dbReference type="Proteomes" id="UP001223586"/>
    </source>
</evidence>
<evidence type="ECO:0000313" key="1">
    <source>
        <dbReference type="EMBL" id="MDQ0177179.1"/>
    </source>
</evidence>
<accession>A0ABT9WVD4</accession>
<sequence>MEVIIGAEDFFDMEEAVLVVDEPIKDVSTLPHHQTILVSSALEEIAPILSQSTRIYFPLSYYLLHYYKKDTEPLRSKEVYLYFDLQQHAFYPKLEAFAHHEKHDGTLRLTRSWNAPYLNAYLISDLYVLQLLRGRCENLSSENDHDEELPELRAEGIFPGNLTVQLTYLTNTESKRTLAIEWNSLGESKAQGLDFRETGLISRYNIATVKKTALRLDDEFMENLQHLMEFFPTED</sequence>
<protein>
    <submittedName>
        <fullName evidence="1">Uncharacterized protein</fullName>
    </submittedName>
</protein>
<keyword evidence="2" id="KW-1185">Reference proteome</keyword>
<proteinExistence type="predicted"/>
<dbReference type="Proteomes" id="UP001223586">
    <property type="component" value="Unassembled WGS sequence"/>
</dbReference>
<reference evidence="1 2" key="1">
    <citation type="submission" date="2023-07" db="EMBL/GenBank/DDBJ databases">
        <title>Genomic Encyclopedia of Type Strains, Phase IV (KMG-IV): sequencing the most valuable type-strain genomes for metagenomic binning, comparative biology and taxonomic classification.</title>
        <authorList>
            <person name="Goeker M."/>
        </authorList>
    </citation>
    <scope>NUCLEOTIDE SEQUENCE [LARGE SCALE GENOMIC DNA]</scope>
    <source>
        <strain evidence="1 2">DSM 23837</strain>
    </source>
</reference>
<dbReference type="RefSeq" id="WP_307230954.1">
    <property type="nucleotide sequence ID" value="NZ_JAUSTT010000019.1"/>
</dbReference>
<dbReference type="EMBL" id="JAUSTT010000019">
    <property type="protein sequence ID" value="MDQ0177179.1"/>
    <property type="molecule type" value="Genomic_DNA"/>
</dbReference>
<organism evidence="1 2">
    <name type="scientific">Bacillus chungangensis</name>
    <dbReference type="NCBI Taxonomy" id="587633"/>
    <lineage>
        <taxon>Bacteria</taxon>
        <taxon>Bacillati</taxon>
        <taxon>Bacillota</taxon>
        <taxon>Bacilli</taxon>
        <taxon>Bacillales</taxon>
        <taxon>Bacillaceae</taxon>
        <taxon>Bacillus</taxon>
    </lineage>
</organism>
<comment type="caution">
    <text evidence="1">The sequence shown here is derived from an EMBL/GenBank/DDBJ whole genome shotgun (WGS) entry which is preliminary data.</text>
</comment>
<gene>
    <name evidence="1" type="ORF">J2S08_003058</name>
</gene>